<name>A0AC61RB22_9BACT</name>
<sequence>MNQENQNIEHKRIWKDEYLKWVSGFANAHGGKIYIGIDDDLSVVGVDRLHQQLEDIPNKIINNTGVFPETNHLVMDGKDVIEIIIDPSGMPISYKGVYYFRSGATKQELRGNALHQFLLKKMGLNWEDIPCDGTTINDIDKSAIDYFLDHAIKEGRMEADSRESSKEEVLSNLGLIKGGIPTNGAVLLFGKYPQRRFVTSGFKIGRFGTDDADLLNQDLIEGNLIQMTDRIIQVLSSKYLIRPIHYEGLHRKEPLEIPEDALREIIFNSIVHKLQIGTWNQMSIYDDHIRLWNEGALPEDYTVETLMSKHTSKPRNPKMAQVFYRAGFIEAWGRGYEKIMREFDKLHLSYPSFTVEQGGVTAIIPREIFVSIRGDQKPTRNRPETDQKTDQKNRIVELLKTHPTISRSELAIELNIHESSVKRRLEALMKENRIKRYGPDNGGSWKVIE</sequence>
<keyword evidence="2" id="KW-1185">Reference proteome</keyword>
<accession>A0AC61RB22</accession>
<evidence type="ECO:0000313" key="2">
    <source>
        <dbReference type="Proteomes" id="UP000306319"/>
    </source>
</evidence>
<gene>
    <name evidence="1" type="ORF">E5331_19705</name>
</gene>
<proteinExistence type="predicted"/>
<dbReference type="Proteomes" id="UP000306319">
    <property type="component" value="Unassembled WGS sequence"/>
</dbReference>
<dbReference type="EMBL" id="SRYB01000055">
    <property type="protein sequence ID" value="TGY75652.1"/>
    <property type="molecule type" value="Genomic_DNA"/>
</dbReference>
<comment type="caution">
    <text evidence="1">The sequence shown here is derived from an EMBL/GenBank/DDBJ whole genome shotgun (WGS) entry which is preliminary data.</text>
</comment>
<organism evidence="1 2">
    <name type="scientific">Lepagella muris</name>
    <dbReference type="NCBI Taxonomy" id="3032870"/>
    <lineage>
        <taxon>Bacteria</taxon>
        <taxon>Pseudomonadati</taxon>
        <taxon>Bacteroidota</taxon>
        <taxon>Bacteroidia</taxon>
        <taxon>Bacteroidales</taxon>
        <taxon>Muribaculaceae</taxon>
        <taxon>Lepagella</taxon>
    </lineage>
</organism>
<reference evidence="1" key="1">
    <citation type="submission" date="2019-04" db="EMBL/GenBank/DDBJ databases">
        <title>Microbes associate with the intestines of laboratory mice.</title>
        <authorList>
            <person name="Navarre W."/>
            <person name="Wong E."/>
            <person name="Huang K."/>
            <person name="Tropini C."/>
            <person name="Ng K."/>
            <person name="Yu B."/>
        </authorList>
    </citation>
    <scope>NUCLEOTIDE SEQUENCE</scope>
    <source>
        <strain evidence="1">NM04_E33</strain>
    </source>
</reference>
<evidence type="ECO:0000313" key="1">
    <source>
        <dbReference type="EMBL" id="TGY75652.1"/>
    </source>
</evidence>
<protein>
    <submittedName>
        <fullName evidence="1">Winged helix-turn-helix transcriptional regulator</fullName>
    </submittedName>
</protein>